<dbReference type="EMBL" id="JAFEJS010000002">
    <property type="protein sequence ID" value="MBT1172351.1"/>
    <property type="molecule type" value="Genomic_DNA"/>
</dbReference>
<protein>
    <recommendedName>
        <fullName evidence="4">DUF2975 domain-containing protein</fullName>
    </recommendedName>
</protein>
<reference evidence="2 3" key="1">
    <citation type="journal article" date="2021" name="Environ. Microbiol.">
        <title>Genetic insights into the dark matter of the mammalian gut microbiota through targeted genome reconstruction.</title>
        <authorList>
            <person name="Lugli G.A."/>
            <person name="Alessandri G."/>
            <person name="Milani C."/>
            <person name="Viappiani A."/>
            <person name="Fontana F."/>
            <person name="Tarracchini C."/>
            <person name="Mancabelli L."/>
            <person name="Argentini C."/>
            <person name="Ruiz L."/>
            <person name="Margolles A."/>
            <person name="van Sinderen D."/>
            <person name="Turroni F."/>
            <person name="Ventura M."/>
        </authorList>
    </citation>
    <scope>NUCLEOTIDE SEQUENCE [LARGE SCALE GENOMIC DNA]</scope>
    <source>
        <strain evidence="2 3">MA2</strain>
    </source>
</reference>
<feature type="transmembrane region" description="Helical" evidence="1">
    <location>
        <begin position="186"/>
        <end position="203"/>
    </location>
</feature>
<keyword evidence="3" id="KW-1185">Reference proteome</keyword>
<keyword evidence="1" id="KW-1133">Transmembrane helix</keyword>
<organism evidence="2 3">
    <name type="scientific">Bifidobacterium santillanense</name>
    <dbReference type="NCBI Taxonomy" id="2809028"/>
    <lineage>
        <taxon>Bacteria</taxon>
        <taxon>Bacillati</taxon>
        <taxon>Actinomycetota</taxon>
        <taxon>Actinomycetes</taxon>
        <taxon>Bifidobacteriales</taxon>
        <taxon>Bifidobacteriaceae</taxon>
        <taxon>Bifidobacterium</taxon>
    </lineage>
</organism>
<evidence type="ECO:0000313" key="2">
    <source>
        <dbReference type="EMBL" id="MBT1172351.1"/>
    </source>
</evidence>
<keyword evidence="1" id="KW-0472">Membrane</keyword>
<proteinExistence type="predicted"/>
<sequence length="217" mass="23090">MDRTTSKAAARGRLAKASSFALFIARAGEVLYVLSAAIMLILEVLYFALPEAFVASDDGYGASYPIGGARLNITGGYLGSEVRLARWGSDGTTMELNPPSVIIAGLTVLAISVLMVLTFHEVARMCVDMRRWMRDPDGTTPFGVGLAPRLMRIGTYLIAVPAITLVSDAALLVLTDIGGSTNPMGLFVYLLLGILAILLSRVFDYGAALQEDVDGLL</sequence>
<feature type="transmembrane region" description="Helical" evidence="1">
    <location>
        <begin position="101"/>
        <end position="123"/>
    </location>
</feature>
<dbReference type="RefSeq" id="WP_214357639.1">
    <property type="nucleotide sequence ID" value="NZ_JAFEJS010000002.1"/>
</dbReference>
<comment type="caution">
    <text evidence="2">The sequence shown here is derived from an EMBL/GenBank/DDBJ whole genome shotgun (WGS) entry which is preliminary data.</text>
</comment>
<dbReference type="Proteomes" id="UP000773064">
    <property type="component" value="Unassembled WGS sequence"/>
</dbReference>
<accession>A0ABS5UN86</accession>
<feature type="transmembrane region" description="Helical" evidence="1">
    <location>
        <begin position="156"/>
        <end position="174"/>
    </location>
</feature>
<evidence type="ECO:0008006" key="4">
    <source>
        <dbReference type="Google" id="ProtNLM"/>
    </source>
</evidence>
<keyword evidence="1" id="KW-0812">Transmembrane</keyword>
<evidence type="ECO:0000256" key="1">
    <source>
        <dbReference type="SAM" id="Phobius"/>
    </source>
</evidence>
<evidence type="ECO:0000313" key="3">
    <source>
        <dbReference type="Proteomes" id="UP000773064"/>
    </source>
</evidence>
<feature type="transmembrane region" description="Helical" evidence="1">
    <location>
        <begin position="20"/>
        <end position="49"/>
    </location>
</feature>
<gene>
    <name evidence="2" type="ORF">JS528_03035</name>
</gene>
<name>A0ABS5UN86_9BIFI</name>